<comment type="caution">
    <text evidence="9">The sequence shown here is derived from an EMBL/GenBank/DDBJ whole genome shotgun (WGS) entry which is preliminary data.</text>
</comment>
<dbReference type="EMBL" id="JAFREP010000044">
    <property type="protein sequence ID" value="MBO1322876.1"/>
    <property type="molecule type" value="Genomic_DNA"/>
</dbReference>
<name>A0A8J7QC17_9BACT</name>
<dbReference type="PIRSF" id="PIRSF001430">
    <property type="entry name" value="tRNA_psdUrid_synth"/>
    <property type="match status" value="1"/>
</dbReference>
<dbReference type="RefSeq" id="WP_207862848.1">
    <property type="nucleotide sequence ID" value="NZ_JAFREP010000044.1"/>
</dbReference>
<dbReference type="InterPro" id="IPR020103">
    <property type="entry name" value="PsdUridine_synth_cat_dom_sf"/>
</dbReference>
<evidence type="ECO:0000256" key="3">
    <source>
        <dbReference type="ARBA" id="ARBA00023235"/>
    </source>
</evidence>
<dbReference type="CDD" id="cd02570">
    <property type="entry name" value="PseudoU_synth_EcTruA"/>
    <property type="match status" value="1"/>
</dbReference>
<dbReference type="SUPFAM" id="SSF55120">
    <property type="entry name" value="Pseudouridine synthase"/>
    <property type="match status" value="1"/>
</dbReference>
<keyword evidence="2 4" id="KW-0819">tRNA processing</keyword>
<dbReference type="InterPro" id="IPR020097">
    <property type="entry name" value="PsdUridine_synth_TruA_a/b_dom"/>
</dbReference>
<sequence length="284" mass="31961">MRIAYNGARFHGWQIQPDVRTVQGEVAAVLARILKRETVKTVGSSRTDTGVHAHDQRVGFEVDIPIPLSGLRHALERLLPSDIQVLGLVERPPGFQARFHAQGKHYGYCILNPLGIGRLRAFQNLASPFVADLVSAWAQPLDTDTMHEAAQALVGTRCFKAMQSAKDQRPHSDTTIYKTRVRRKGALVFFEVVGKHFLYLMVRNMIGSLIQVGTGEWRVDQFVDYLNNGDRRLMGDTAPARGLHLFHVFYEKEALDFTADGDRFLEFLGSWQQTDAWSRGEGES</sequence>
<evidence type="ECO:0000259" key="8">
    <source>
        <dbReference type="Pfam" id="PF01416"/>
    </source>
</evidence>
<dbReference type="Gene3D" id="3.30.70.660">
    <property type="entry name" value="Pseudouridine synthase I, catalytic domain, C-terminal subdomain"/>
    <property type="match status" value="1"/>
</dbReference>
<dbReference type="GO" id="GO:0031119">
    <property type="term" value="P:tRNA pseudouridine synthesis"/>
    <property type="evidence" value="ECO:0007669"/>
    <property type="project" value="UniProtKB-UniRule"/>
</dbReference>
<dbReference type="Pfam" id="PF01416">
    <property type="entry name" value="PseudoU_synth_1"/>
    <property type="match status" value="1"/>
</dbReference>
<gene>
    <name evidence="4 9" type="primary">truA</name>
    <name evidence="9" type="ORF">J3U88_30710</name>
</gene>
<protein>
    <recommendedName>
        <fullName evidence="4">tRNA pseudouridine synthase A</fullName>
        <ecNumber evidence="4">5.4.99.12</ecNumber>
    </recommendedName>
    <alternativeName>
        <fullName evidence="4">tRNA pseudouridine(38-40) synthase</fullName>
    </alternativeName>
    <alternativeName>
        <fullName evidence="4">tRNA pseudouridylate synthase I</fullName>
    </alternativeName>
    <alternativeName>
        <fullName evidence="4">tRNA-uridine isomerase I</fullName>
    </alternativeName>
</protein>
<proteinExistence type="inferred from homology"/>
<evidence type="ECO:0000313" key="9">
    <source>
        <dbReference type="EMBL" id="MBO1322876.1"/>
    </source>
</evidence>
<evidence type="ECO:0000256" key="1">
    <source>
        <dbReference type="ARBA" id="ARBA00009375"/>
    </source>
</evidence>
<evidence type="ECO:0000256" key="7">
    <source>
        <dbReference type="RuleBase" id="RU003792"/>
    </source>
</evidence>
<dbReference type="EC" id="5.4.99.12" evidence="4"/>
<dbReference type="Proteomes" id="UP000664417">
    <property type="component" value="Unassembled WGS sequence"/>
</dbReference>
<dbReference type="NCBIfam" id="TIGR00071">
    <property type="entry name" value="hisT_truA"/>
    <property type="match status" value="1"/>
</dbReference>
<evidence type="ECO:0000256" key="6">
    <source>
        <dbReference type="PIRSR" id="PIRSR001430-2"/>
    </source>
</evidence>
<keyword evidence="3 4" id="KW-0413">Isomerase</keyword>
<dbReference type="HAMAP" id="MF_00171">
    <property type="entry name" value="TruA"/>
    <property type="match status" value="1"/>
</dbReference>
<evidence type="ECO:0000256" key="5">
    <source>
        <dbReference type="PIRSR" id="PIRSR001430-1"/>
    </source>
</evidence>
<feature type="active site" description="Nucleophile" evidence="4 5">
    <location>
        <position position="48"/>
    </location>
</feature>
<accession>A0A8J7QC17</accession>
<dbReference type="GO" id="GO:0160147">
    <property type="term" value="F:tRNA pseudouridine(38-40) synthase activity"/>
    <property type="evidence" value="ECO:0007669"/>
    <property type="project" value="UniProtKB-EC"/>
</dbReference>
<comment type="subunit">
    <text evidence="4">Homodimer.</text>
</comment>
<feature type="domain" description="Pseudouridine synthase I TruA alpha/beta" evidence="8">
    <location>
        <begin position="149"/>
        <end position="251"/>
    </location>
</feature>
<reference evidence="9" key="1">
    <citation type="submission" date="2021-03" db="EMBL/GenBank/DDBJ databases">
        <authorList>
            <person name="Wang G."/>
        </authorList>
    </citation>
    <scope>NUCLEOTIDE SEQUENCE</scope>
    <source>
        <strain evidence="9">KCTC 12899</strain>
    </source>
</reference>
<comment type="function">
    <text evidence="4">Formation of pseudouridine at positions 38, 39 and 40 in the anticodon stem and loop of transfer RNAs.</text>
</comment>
<comment type="caution">
    <text evidence="4">Lacks conserved residue(s) required for the propagation of feature annotation.</text>
</comment>
<comment type="catalytic activity">
    <reaction evidence="4 7">
        <text>uridine(38/39/40) in tRNA = pseudouridine(38/39/40) in tRNA</text>
        <dbReference type="Rhea" id="RHEA:22376"/>
        <dbReference type="Rhea" id="RHEA-COMP:10085"/>
        <dbReference type="Rhea" id="RHEA-COMP:10087"/>
        <dbReference type="ChEBI" id="CHEBI:65314"/>
        <dbReference type="ChEBI" id="CHEBI:65315"/>
        <dbReference type="EC" id="5.4.99.12"/>
    </reaction>
</comment>
<dbReference type="PANTHER" id="PTHR11142">
    <property type="entry name" value="PSEUDOURIDYLATE SYNTHASE"/>
    <property type="match status" value="1"/>
</dbReference>
<organism evidence="9 10">
    <name type="scientific">Acanthopleuribacter pedis</name>
    <dbReference type="NCBI Taxonomy" id="442870"/>
    <lineage>
        <taxon>Bacteria</taxon>
        <taxon>Pseudomonadati</taxon>
        <taxon>Acidobacteriota</taxon>
        <taxon>Holophagae</taxon>
        <taxon>Acanthopleuribacterales</taxon>
        <taxon>Acanthopleuribacteraceae</taxon>
        <taxon>Acanthopleuribacter</taxon>
    </lineage>
</organism>
<evidence type="ECO:0000313" key="10">
    <source>
        <dbReference type="Proteomes" id="UP000664417"/>
    </source>
</evidence>
<dbReference type="GO" id="GO:0003723">
    <property type="term" value="F:RNA binding"/>
    <property type="evidence" value="ECO:0007669"/>
    <property type="project" value="InterPro"/>
</dbReference>
<dbReference type="Gene3D" id="3.30.70.580">
    <property type="entry name" value="Pseudouridine synthase I, catalytic domain, N-terminal subdomain"/>
    <property type="match status" value="1"/>
</dbReference>
<dbReference type="PANTHER" id="PTHR11142:SF0">
    <property type="entry name" value="TRNA PSEUDOURIDINE SYNTHASE-LIKE 1"/>
    <property type="match status" value="1"/>
</dbReference>
<evidence type="ECO:0000256" key="4">
    <source>
        <dbReference type="HAMAP-Rule" id="MF_00171"/>
    </source>
</evidence>
<keyword evidence="10" id="KW-1185">Reference proteome</keyword>
<feature type="binding site" evidence="4 6">
    <location>
        <position position="106"/>
    </location>
    <ligand>
        <name>substrate</name>
    </ligand>
</feature>
<dbReference type="AlphaFoldDB" id="A0A8J7QC17"/>
<comment type="similarity">
    <text evidence="1 4 7">Belongs to the tRNA pseudouridine synthase TruA family.</text>
</comment>
<dbReference type="InterPro" id="IPR001406">
    <property type="entry name" value="PsdUridine_synth_TruA"/>
</dbReference>
<evidence type="ECO:0000256" key="2">
    <source>
        <dbReference type="ARBA" id="ARBA00022694"/>
    </source>
</evidence>
<dbReference type="InterPro" id="IPR020094">
    <property type="entry name" value="TruA/RsuA/RluB/E/F_N"/>
</dbReference>
<dbReference type="InterPro" id="IPR020095">
    <property type="entry name" value="PsdUridine_synth_TruA_C"/>
</dbReference>